<proteinExistence type="predicted"/>
<keyword evidence="4 6" id="KW-1133">Transmembrane helix</keyword>
<evidence type="ECO:0000256" key="4">
    <source>
        <dbReference type="ARBA" id="ARBA00022989"/>
    </source>
</evidence>
<feature type="transmembrane region" description="Helical" evidence="6">
    <location>
        <begin position="20"/>
        <end position="45"/>
    </location>
</feature>
<dbReference type="EMBL" id="JAGETX010000003">
    <property type="protein sequence ID" value="MBO3270565.1"/>
    <property type="molecule type" value="Genomic_DNA"/>
</dbReference>
<keyword evidence="3 6" id="KW-0812">Transmembrane</keyword>
<gene>
    <name evidence="7" type="ORF">J4D97_07890</name>
</gene>
<evidence type="ECO:0000256" key="6">
    <source>
        <dbReference type="SAM" id="Phobius"/>
    </source>
</evidence>
<dbReference type="InterPro" id="IPR050833">
    <property type="entry name" value="Poly_Biosynth_Transport"/>
</dbReference>
<evidence type="ECO:0000313" key="8">
    <source>
        <dbReference type="Proteomes" id="UP000670527"/>
    </source>
</evidence>
<feature type="transmembrane region" description="Helical" evidence="6">
    <location>
        <begin position="364"/>
        <end position="386"/>
    </location>
</feature>
<feature type="transmembrane region" description="Helical" evidence="6">
    <location>
        <begin position="266"/>
        <end position="286"/>
    </location>
</feature>
<feature type="transmembrane region" description="Helical" evidence="6">
    <location>
        <begin position="231"/>
        <end position="254"/>
    </location>
</feature>
<evidence type="ECO:0000313" key="7">
    <source>
        <dbReference type="EMBL" id="MBO3270565.1"/>
    </source>
</evidence>
<accession>A0ABS3TA83</accession>
<dbReference type="PANTHER" id="PTHR30250:SF11">
    <property type="entry name" value="O-ANTIGEN TRANSPORTER-RELATED"/>
    <property type="match status" value="1"/>
</dbReference>
<feature type="transmembrane region" description="Helical" evidence="6">
    <location>
        <begin position="188"/>
        <end position="207"/>
    </location>
</feature>
<feature type="transmembrane region" description="Helical" evidence="6">
    <location>
        <begin position="57"/>
        <end position="80"/>
    </location>
</feature>
<feature type="transmembrane region" description="Helical" evidence="6">
    <location>
        <begin position="86"/>
        <end position="105"/>
    </location>
</feature>
<dbReference type="Pfam" id="PF01943">
    <property type="entry name" value="Polysacc_synt"/>
    <property type="match status" value="1"/>
</dbReference>
<dbReference type="Proteomes" id="UP000670527">
    <property type="component" value="Unassembled WGS sequence"/>
</dbReference>
<reference evidence="7 8" key="1">
    <citation type="submission" date="2021-03" db="EMBL/GenBank/DDBJ databases">
        <authorList>
            <person name="Kim M.K."/>
        </authorList>
    </citation>
    <scope>NUCLEOTIDE SEQUENCE [LARGE SCALE GENOMIC DNA]</scope>
    <source>
        <strain evidence="7 8">BT507</strain>
    </source>
</reference>
<evidence type="ECO:0000256" key="3">
    <source>
        <dbReference type="ARBA" id="ARBA00022692"/>
    </source>
</evidence>
<comment type="caution">
    <text evidence="7">The sequence shown here is derived from an EMBL/GenBank/DDBJ whole genome shotgun (WGS) entry which is preliminary data.</text>
</comment>
<keyword evidence="2" id="KW-1003">Cell membrane</keyword>
<keyword evidence="8" id="KW-1185">Reference proteome</keyword>
<dbReference type="InterPro" id="IPR002797">
    <property type="entry name" value="Polysacc_synth"/>
</dbReference>
<evidence type="ECO:0000256" key="2">
    <source>
        <dbReference type="ARBA" id="ARBA00022475"/>
    </source>
</evidence>
<feature type="transmembrane region" description="Helical" evidence="6">
    <location>
        <begin position="398"/>
        <end position="416"/>
    </location>
</feature>
<feature type="transmembrane region" description="Helical" evidence="6">
    <location>
        <begin position="306"/>
        <end position="327"/>
    </location>
</feature>
<feature type="transmembrane region" description="Helical" evidence="6">
    <location>
        <begin position="126"/>
        <end position="148"/>
    </location>
</feature>
<name>A0ABS3TA83_9BACT</name>
<comment type="subcellular location">
    <subcellularLocation>
        <location evidence="1">Cell membrane</location>
        <topology evidence="1">Multi-pass membrane protein</topology>
    </subcellularLocation>
</comment>
<keyword evidence="5 6" id="KW-0472">Membrane</keyword>
<feature type="transmembrane region" description="Helical" evidence="6">
    <location>
        <begin position="422"/>
        <end position="447"/>
    </location>
</feature>
<dbReference type="PANTHER" id="PTHR30250">
    <property type="entry name" value="PST FAMILY PREDICTED COLANIC ACID TRANSPORTER"/>
    <property type="match status" value="1"/>
</dbReference>
<evidence type="ECO:0000256" key="5">
    <source>
        <dbReference type="ARBA" id="ARBA00023136"/>
    </source>
</evidence>
<protein>
    <submittedName>
        <fullName evidence="7">Oligosaccharide flippase family protein</fullName>
    </submittedName>
</protein>
<evidence type="ECO:0000256" key="1">
    <source>
        <dbReference type="ARBA" id="ARBA00004651"/>
    </source>
</evidence>
<sequence length="462" mass="51509">MKPSWVVVENLVQDRIGHVAFGTYTALSSLAIILATFSDIGLTHYTVKRIAGEPEYLATYFPTILPLRGALNVVALLVLLGVGWVVGYRGLQLGMLAVIGGALLLTQYGQFLRGTLQAHQRFNIDALLSVLEKVLLLGLVLLLLPMGLSLQGYIWARFATAAFAAVLLYGLMVRFFGRVRYRWQWTHARQTLLETLPFALITLLYGANERVDMVMLERLASPTEASYYAGAYRWVDAVMMYVWTIMPLFFARFAAASHNRAEQRNLLWFGQRVVTLPLLLACAFVLFRGELLFWQFTHSTSVEIDRMTLCLKILFLNVLVQAFFSVYSSLLNSTHYVQTVSWLVALSLGLNVVLNVLLLPSYGAAAAAFNTLLCAALVSVGYVWLVHYRAQVAVPWNLLARLLTAFVLLCAGWYGLQHLFVLPWLVECVAATIGFCVLSVGLGLIPLAEVKLFLQRSTNLKS</sequence>
<feature type="transmembrane region" description="Helical" evidence="6">
    <location>
        <begin position="339"/>
        <end position="358"/>
    </location>
</feature>
<organism evidence="7 8">
    <name type="scientific">Hymenobacter defluvii</name>
    <dbReference type="NCBI Taxonomy" id="2054411"/>
    <lineage>
        <taxon>Bacteria</taxon>
        <taxon>Pseudomonadati</taxon>
        <taxon>Bacteroidota</taxon>
        <taxon>Cytophagia</taxon>
        <taxon>Cytophagales</taxon>
        <taxon>Hymenobacteraceae</taxon>
        <taxon>Hymenobacter</taxon>
    </lineage>
</organism>
<feature type="transmembrane region" description="Helical" evidence="6">
    <location>
        <begin position="154"/>
        <end position="176"/>
    </location>
</feature>